<dbReference type="KEGG" id="cku:UL82_00580"/>
<reference evidence="6 8" key="1">
    <citation type="journal article" date="2015" name="Genome Announc.">
        <title>Complete Genome Sequence of Corynebacterium kutscheri DSM 20755, a Corynebacterial Type Strain with Remarkably Low G+C Content of Chromosomal DNA.</title>
        <authorList>
            <person name="Ruckert C."/>
            <person name="Albersmeier A."/>
            <person name="Winkler A."/>
            <person name="Tauch A."/>
        </authorList>
    </citation>
    <scope>NUCLEOTIDE SEQUENCE [LARGE SCALE GENOMIC DNA]</scope>
    <source>
        <strain evidence="6 8">DSM 20755</strain>
    </source>
</reference>
<dbReference type="EC" id="3.6.3.34" evidence="6"/>
<dbReference type="PANTHER" id="PTHR42734">
    <property type="entry name" value="METAL TRANSPORT SYSTEM ATP-BINDING PROTEIN TM_0124-RELATED"/>
    <property type="match status" value="1"/>
</dbReference>
<dbReference type="InterPro" id="IPR050153">
    <property type="entry name" value="Metal_Ion_Import_ABC"/>
</dbReference>
<dbReference type="EMBL" id="CP011312">
    <property type="protein sequence ID" value="AKE40353.1"/>
    <property type="molecule type" value="Genomic_DNA"/>
</dbReference>
<evidence type="ECO:0000313" key="7">
    <source>
        <dbReference type="EMBL" id="VEH05375.1"/>
    </source>
</evidence>
<sequence>MSLAVKAGEFCYPGTARSILNNVNFQLLSGELLAILGPNGAGKTTLLKAMIGLHQWTKGETFLHGIALKNLSIREIGCAISYVPQAKSAAPLSLSGIEMVELGLAPKLGTFAQPGKQERNLAWQALERVGATGLANLPCGQMSGGQFQMVLIARALVTNPQVLVLDEPETGLDFRNQLIVLELLRHLADSGLMVVMNTHYPSHALRISDKTILIGKDHSIRFGETKTLLTEKTLSKLFDVEIAVAQINSGVKTLKVVAPIGLIGS</sequence>
<reference evidence="7 9" key="2">
    <citation type="submission" date="2018-12" db="EMBL/GenBank/DDBJ databases">
        <authorList>
            <consortium name="Pathogen Informatics"/>
        </authorList>
    </citation>
    <scope>NUCLEOTIDE SEQUENCE [LARGE SCALE GENOMIC DNA]</scope>
    <source>
        <strain evidence="7 9">NCTC949</strain>
    </source>
</reference>
<dbReference type="InterPro" id="IPR027417">
    <property type="entry name" value="P-loop_NTPase"/>
</dbReference>
<evidence type="ECO:0000313" key="6">
    <source>
        <dbReference type="EMBL" id="AKE40353.1"/>
    </source>
</evidence>
<keyword evidence="6" id="KW-0378">Hydrolase</keyword>
<dbReference type="OrthoDB" id="5296765at2"/>
<dbReference type="Gene3D" id="3.40.50.300">
    <property type="entry name" value="P-loop containing nucleotide triphosphate hydrolases"/>
    <property type="match status" value="1"/>
</dbReference>
<dbReference type="Proteomes" id="UP000033457">
    <property type="component" value="Chromosome"/>
</dbReference>
<dbReference type="AlphaFoldDB" id="A0A0F6R0E1"/>
<keyword evidence="3" id="KW-0547">Nucleotide-binding</keyword>
<comment type="similarity">
    <text evidence="1">Belongs to the ABC transporter superfamily.</text>
</comment>
<dbReference type="SUPFAM" id="SSF52540">
    <property type="entry name" value="P-loop containing nucleoside triphosphate hydrolases"/>
    <property type="match status" value="1"/>
</dbReference>
<evidence type="ECO:0000313" key="8">
    <source>
        <dbReference type="Proteomes" id="UP000033457"/>
    </source>
</evidence>
<evidence type="ECO:0000256" key="1">
    <source>
        <dbReference type="ARBA" id="ARBA00005417"/>
    </source>
</evidence>
<evidence type="ECO:0000259" key="5">
    <source>
        <dbReference type="PROSITE" id="PS50893"/>
    </source>
</evidence>
<protein>
    <submittedName>
        <fullName evidence="7">ABC transporter ATPase</fullName>
    </submittedName>
    <submittedName>
        <fullName evidence="6">ABC-type cobalamin/Fe3+-siderophore transport system, ATPase component</fullName>
        <ecNumber evidence="6">3.6.3.34</ecNumber>
    </submittedName>
</protein>
<dbReference type="RefSeq" id="WP_046438374.1">
    <property type="nucleotide sequence ID" value="NZ_CP011312.1"/>
</dbReference>
<dbReference type="PROSITE" id="PS00211">
    <property type="entry name" value="ABC_TRANSPORTER_1"/>
    <property type="match status" value="1"/>
</dbReference>
<dbReference type="EMBL" id="LR134377">
    <property type="protein sequence ID" value="VEH05375.1"/>
    <property type="molecule type" value="Genomic_DNA"/>
</dbReference>
<keyword evidence="8" id="KW-1185">Reference proteome</keyword>
<feature type="domain" description="ABC transporter" evidence="5">
    <location>
        <begin position="5"/>
        <end position="241"/>
    </location>
</feature>
<evidence type="ECO:0000256" key="2">
    <source>
        <dbReference type="ARBA" id="ARBA00022448"/>
    </source>
</evidence>
<dbReference type="InterPro" id="IPR003593">
    <property type="entry name" value="AAA+_ATPase"/>
</dbReference>
<dbReference type="PROSITE" id="PS50893">
    <property type="entry name" value="ABC_TRANSPORTER_2"/>
    <property type="match status" value="1"/>
</dbReference>
<evidence type="ECO:0000256" key="4">
    <source>
        <dbReference type="ARBA" id="ARBA00022840"/>
    </source>
</evidence>
<evidence type="ECO:0000313" key="9">
    <source>
        <dbReference type="Proteomes" id="UP000271380"/>
    </source>
</evidence>
<gene>
    <name evidence="7" type="ORF">NCTC949_00575</name>
    <name evidence="6" type="ORF">UL82_00580</name>
</gene>
<proteinExistence type="inferred from homology"/>
<dbReference type="STRING" id="35755.UL82_00580"/>
<dbReference type="GO" id="GO:0016887">
    <property type="term" value="F:ATP hydrolysis activity"/>
    <property type="evidence" value="ECO:0007669"/>
    <property type="project" value="InterPro"/>
</dbReference>
<organism evidence="6 8">
    <name type="scientific">Corynebacterium kutscheri</name>
    <dbReference type="NCBI Taxonomy" id="35755"/>
    <lineage>
        <taxon>Bacteria</taxon>
        <taxon>Bacillati</taxon>
        <taxon>Actinomycetota</taxon>
        <taxon>Actinomycetes</taxon>
        <taxon>Mycobacteriales</taxon>
        <taxon>Corynebacteriaceae</taxon>
        <taxon>Corynebacterium</taxon>
    </lineage>
</organism>
<dbReference type="PANTHER" id="PTHR42734:SF6">
    <property type="entry name" value="MOLYBDATE IMPORT ATP-BINDING PROTEIN MOLC"/>
    <property type="match status" value="1"/>
</dbReference>
<dbReference type="SMART" id="SM00382">
    <property type="entry name" value="AAA"/>
    <property type="match status" value="1"/>
</dbReference>
<dbReference type="FunFam" id="3.40.50.300:FF:000134">
    <property type="entry name" value="Iron-enterobactin ABC transporter ATP-binding protein"/>
    <property type="match status" value="1"/>
</dbReference>
<keyword evidence="2" id="KW-0813">Transport</keyword>
<dbReference type="InterPro" id="IPR017871">
    <property type="entry name" value="ABC_transporter-like_CS"/>
</dbReference>
<dbReference type="GO" id="GO:0005524">
    <property type="term" value="F:ATP binding"/>
    <property type="evidence" value="ECO:0007669"/>
    <property type="project" value="UniProtKB-KW"/>
</dbReference>
<dbReference type="InterPro" id="IPR003439">
    <property type="entry name" value="ABC_transporter-like_ATP-bd"/>
</dbReference>
<evidence type="ECO:0000256" key="3">
    <source>
        <dbReference type="ARBA" id="ARBA00022741"/>
    </source>
</evidence>
<name>A0A0F6R0E1_9CORY</name>
<dbReference type="HOGENOM" id="CLU_000604_1_11_11"/>
<keyword evidence="4" id="KW-0067">ATP-binding</keyword>
<dbReference type="Proteomes" id="UP000271380">
    <property type="component" value="Chromosome"/>
</dbReference>
<accession>A0A0F6R0E1</accession>
<dbReference type="Pfam" id="PF00005">
    <property type="entry name" value="ABC_tran"/>
    <property type="match status" value="1"/>
</dbReference>